<dbReference type="SUPFAM" id="SSF53271">
    <property type="entry name" value="PRTase-like"/>
    <property type="match status" value="1"/>
</dbReference>
<dbReference type="Gene3D" id="3.40.50.1000">
    <property type="entry name" value="HAD superfamily/HAD-like"/>
    <property type="match status" value="1"/>
</dbReference>
<gene>
    <name evidence="2" type="ORF">GKQ51_12570</name>
</gene>
<dbReference type="Gene3D" id="3.40.50.2020">
    <property type="match status" value="1"/>
</dbReference>
<name>A0AAP9YA25_9GAMM</name>
<accession>A0AAP9YA25</accession>
<dbReference type="GO" id="GO:0016757">
    <property type="term" value="F:glycosyltransferase activity"/>
    <property type="evidence" value="ECO:0007669"/>
    <property type="project" value="UniProtKB-KW"/>
</dbReference>
<dbReference type="EMBL" id="CP066310">
    <property type="protein sequence ID" value="QQE87157.1"/>
    <property type="molecule type" value="Genomic_DNA"/>
</dbReference>
<dbReference type="CDD" id="cd06223">
    <property type="entry name" value="PRTases_typeI"/>
    <property type="match status" value="1"/>
</dbReference>
<sequence>MNYISYADLSEDIRRNLYKLHDKDIDLVVGIPRSGMIPAYMIALYLNINCIDFAAFCKNEKPINGHTRKTGKALTSAWDARKILLVDDSIMSGNSMQSAIRQIPAETIDKTIRMVIYSTSKAPKEVDLYFKYVAWPRVFEWNIYHHNILSRACVSIDGVLCMNPTKDQSNNDVKYRDYLINAQPLIAPSCKIHSVITSRLEEHRKQTEAWLTRHNIEYEHLIMLNLPKQQDHQQLSHHTRHKAEYYNASKLDFFLEGSREQAISIANATGKPVFSVEGNKIYQTGALEALYNNPSPHVLRNIAKRLKQSIPTPLKKQLQRLH</sequence>
<evidence type="ECO:0000259" key="1">
    <source>
        <dbReference type="Pfam" id="PF00156"/>
    </source>
</evidence>
<dbReference type="RefSeq" id="WP_198866168.1">
    <property type="nucleotide sequence ID" value="NZ_CP066310.1"/>
</dbReference>
<organism evidence="2 3">
    <name type="scientific">Azotobacter chroococcum</name>
    <dbReference type="NCBI Taxonomy" id="353"/>
    <lineage>
        <taxon>Bacteria</taxon>
        <taxon>Pseudomonadati</taxon>
        <taxon>Pseudomonadota</taxon>
        <taxon>Gammaproteobacteria</taxon>
        <taxon>Pseudomonadales</taxon>
        <taxon>Pseudomonadaceae</taxon>
        <taxon>Azotobacter</taxon>
    </lineage>
</organism>
<reference evidence="2 3" key="1">
    <citation type="submission" date="2020-12" db="EMBL/GenBank/DDBJ databases">
        <title>Genomic Analysis and Response surface optimization of nitrogen-fixing conditions for A. chroococcum strain HR1, Isolation from rhizosphere soil.</title>
        <authorList>
            <person name="Li J."/>
            <person name="Yang H."/>
            <person name="Liu H."/>
            <person name="Wang C."/>
            <person name="Tian Y."/>
            <person name="Lu X.Y."/>
        </authorList>
    </citation>
    <scope>NUCLEOTIDE SEQUENCE [LARGE SCALE GENOMIC DNA]</scope>
    <source>
        <strain evidence="2 3">HR1</strain>
    </source>
</reference>
<evidence type="ECO:0000313" key="3">
    <source>
        <dbReference type="Proteomes" id="UP000596192"/>
    </source>
</evidence>
<feature type="domain" description="Phosphoribosyltransferase" evidence="1">
    <location>
        <begin position="11"/>
        <end position="117"/>
    </location>
</feature>
<dbReference type="InterPro" id="IPR000836">
    <property type="entry name" value="PRTase_dom"/>
</dbReference>
<dbReference type="Proteomes" id="UP000596192">
    <property type="component" value="Chromosome"/>
</dbReference>
<keyword evidence="2" id="KW-0328">Glycosyltransferase</keyword>
<dbReference type="AlphaFoldDB" id="A0AAP9YA25"/>
<dbReference type="Pfam" id="PF00156">
    <property type="entry name" value="Pribosyltran"/>
    <property type="match status" value="1"/>
</dbReference>
<dbReference type="InterPro" id="IPR023214">
    <property type="entry name" value="HAD_sf"/>
</dbReference>
<keyword evidence="2" id="KW-0808">Transferase</keyword>
<proteinExistence type="predicted"/>
<protein>
    <submittedName>
        <fullName evidence="2">Phosphoribosyltransferase</fullName>
    </submittedName>
</protein>
<dbReference type="InterPro" id="IPR029057">
    <property type="entry name" value="PRTase-like"/>
</dbReference>
<evidence type="ECO:0000313" key="2">
    <source>
        <dbReference type="EMBL" id="QQE87157.1"/>
    </source>
</evidence>